<dbReference type="PANTHER" id="PTHR33744">
    <property type="entry name" value="CARBOHYDRATE DIACID REGULATOR"/>
    <property type="match status" value="1"/>
</dbReference>
<evidence type="ECO:0000313" key="6">
    <source>
        <dbReference type="Proteomes" id="UP000325292"/>
    </source>
</evidence>
<dbReference type="InterPro" id="IPR042070">
    <property type="entry name" value="PucR_C-HTH_sf"/>
</dbReference>
<keyword evidence="6" id="KW-1185">Reference proteome</keyword>
<evidence type="ECO:0000313" key="5">
    <source>
        <dbReference type="EMBL" id="AUW94149.1"/>
    </source>
</evidence>
<feature type="domain" description="CdaR GGDEF-like" evidence="4">
    <location>
        <begin position="307"/>
        <end position="428"/>
    </location>
</feature>
<dbReference type="Pfam" id="PF17853">
    <property type="entry name" value="GGDEF_2"/>
    <property type="match status" value="1"/>
</dbReference>
<evidence type="ECO:0000259" key="4">
    <source>
        <dbReference type="Pfam" id="PF17853"/>
    </source>
</evidence>
<accession>A0ABN5H2T7</accession>
<gene>
    <name evidence="5" type="ORF">BXT84_09445</name>
</gene>
<evidence type="ECO:0000256" key="1">
    <source>
        <dbReference type="ARBA" id="ARBA00006754"/>
    </source>
</evidence>
<comment type="similarity">
    <text evidence="1">Belongs to the CdaR family.</text>
</comment>
<dbReference type="Pfam" id="PF13556">
    <property type="entry name" value="HTH_30"/>
    <property type="match status" value="1"/>
</dbReference>
<dbReference type="InterPro" id="IPR025736">
    <property type="entry name" value="PucR_C-HTH_dom"/>
</dbReference>
<dbReference type="InterPro" id="IPR041522">
    <property type="entry name" value="CdaR_GGDEF"/>
</dbReference>
<dbReference type="PANTHER" id="PTHR33744:SF15">
    <property type="entry name" value="CARBOHYDRATE DIACID REGULATOR"/>
    <property type="match status" value="1"/>
</dbReference>
<reference evidence="5 6" key="1">
    <citation type="journal article" date="2019" name="Sci. Rep.">
        <title>Sulfobacillus thermotolerans: new insights into resistance and metabolic capacities of acidophilic chemolithotrophs.</title>
        <authorList>
            <person name="Panyushkina A.E."/>
            <person name="Babenko V.V."/>
            <person name="Nikitina A.S."/>
            <person name="Selezneva O.V."/>
            <person name="Tsaplina I.A."/>
            <person name="Letarova M.A."/>
            <person name="Kostryukova E.S."/>
            <person name="Letarov A.V."/>
        </authorList>
    </citation>
    <scope>NUCLEOTIDE SEQUENCE [LARGE SCALE GENOMIC DNA]</scope>
    <source>
        <strain evidence="5 6">Kr1</strain>
    </source>
</reference>
<sequence>MPLTIARLMKTPILKEARLVAGYDGINRMADSVNMMDAPDIVEWIRPQQILITTLYSVKDDRSVLNTLIPQLAERGCAALGIKPQRYLERVPAELYDQANQWGLPIIELPQQLPLGIISHEITRALLRRDDVDWNDDTQEKVFLEMTDIALRGHQGWEMVAQHLSQLWHASVGLLDNTRAIRAVAARGINNALFEMVAQQLRDRASYVRDGSPQGLVASGETAEGYPVIREGVWYGEIILVRRRKPLGMALSAAIHAIALLRAKQYWSMQQLYVQQRQWIEGMTREGSLTPVSTLTSPFRLDRVLFKGPYGAMVVHVQTGPGFQRMGNHWNQRVSLLDETAQWLQVFLTQKGWGLILASDDDELVGIASPGSKSMEGDDFSWNYRQLEEASQALWAHFHVKVSFHLGRLYPSASHLPLSLQEAREVAKTLTNHVINVYQARSLQALLRQIAPEDRARFVTEVFGPLLTLSEPERAVLLETMDIFFENQNQASEAAKALYVHRNTVLYRIRKLEDLLHRSLSDAEDLLTVRVALLFLKELDLREGAPRHDMH</sequence>
<evidence type="ECO:0000259" key="3">
    <source>
        <dbReference type="Pfam" id="PF13556"/>
    </source>
</evidence>
<protein>
    <recommendedName>
        <fullName evidence="7">PucR family transcriptional regulator</fullName>
    </recommendedName>
</protein>
<dbReference type="InterPro" id="IPR012914">
    <property type="entry name" value="PucR_dom"/>
</dbReference>
<dbReference type="InterPro" id="IPR051448">
    <property type="entry name" value="CdaR-like_regulators"/>
</dbReference>
<feature type="domain" description="PucR C-terminal helix-turn-helix" evidence="3">
    <location>
        <begin position="477"/>
        <end position="534"/>
    </location>
</feature>
<evidence type="ECO:0000259" key="2">
    <source>
        <dbReference type="Pfam" id="PF07905"/>
    </source>
</evidence>
<organism evidence="5 6">
    <name type="scientific">Sulfobacillus thermotolerans</name>
    <dbReference type="NCBI Taxonomy" id="338644"/>
    <lineage>
        <taxon>Bacteria</taxon>
        <taxon>Bacillati</taxon>
        <taxon>Bacillota</taxon>
        <taxon>Clostridia</taxon>
        <taxon>Eubacteriales</taxon>
        <taxon>Clostridiales Family XVII. Incertae Sedis</taxon>
        <taxon>Sulfobacillus</taxon>
    </lineage>
</organism>
<dbReference type="Proteomes" id="UP000325292">
    <property type="component" value="Chromosome"/>
</dbReference>
<dbReference type="Gene3D" id="1.10.10.2840">
    <property type="entry name" value="PucR C-terminal helix-turn-helix domain"/>
    <property type="match status" value="1"/>
</dbReference>
<feature type="domain" description="Purine catabolism PurC-like" evidence="2">
    <location>
        <begin position="8"/>
        <end position="126"/>
    </location>
</feature>
<name>A0ABN5H2T7_9FIRM</name>
<dbReference type="Pfam" id="PF07905">
    <property type="entry name" value="PucR"/>
    <property type="match status" value="1"/>
</dbReference>
<dbReference type="EMBL" id="CP019454">
    <property type="protein sequence ID" value="AUW94149.1"/>
    <property type="molecule type" value="Genomic_DNA"/>
</dbReference>
<evidence type="ECO:0008006" key="7">
    <source>
        <dbReference type="Google" id="ProtNLM"/>
    </source>
</evidence>
<proteinExistence type="inferred from homology"/>